<feature type="compositionally biased region" description="Basic and acidic residues" evidence="1">
    <location>
        <begin position="206"/>
        <end position="215"/>
    </location>
</feature>
<evidence type="ECO:0000313" key="3">
    <source>
        <dbReference type="Proteomes" id="UP000054317"/>
    </source>
</evidence>
<evidence type="ECO:0000313" key="2">
    <source>
        <dbReference type="EMBL" id="EIW51306.1"/>
    </source>
</evidence>
<organism evidence="2 3">
    <name type="scientific">Trametes versicolor (strain FP-101664)</name>
    <name type="common">White-rot fungus</name>
    <name type="synonym">Coriolus versicolor</name>
    <dbReference type="NCBI Taxonomy" id="717944"/>
    <lineage>
        <taxon>Eukaryota</taxon>
        <taxon>Fungi</taxon>
        <taxon>Dikarya</taxon>
        <taxon>Basidiomycota</taxon>
        <taxon>Agaricomycotina</taxon>
        <taxon>Agaricomycetes</taxon>
        <taxon>Polyporales</taxon>
        <taxon>Polyporaceae</taxon>
        <taxon>Trametes</taxon>
    </lineage>
</organism>
<dbReference type="EMBL" id="JH711861">
    <property type="protein sequence ID" value="EIW51306.1"/>
    <property type="molecule type" value="Genomic_DNA"/>
</dbReference>
<feature type="compositionally biased region" description="Acidic residues" evidence="1">
    <location>
        <begin position="437"/>
        <end position="448"/>
    </location>
</feature>
<dbReference type="GeneID" id="19417489"/>
<feature type="region of interest" description="Disordered" evidence="1">
    <location>
        <begin position="124"/>
        <end position="281"/>
    </location>
</feature>
<feature type="region of interest" description="Disordered" evidence="1">
    <location>
        <begin position="571"/>
        <end position="596"/>
    </location>
</feature>
<gene>
    <name evidence="2" type="ORF">TRAVEDRAFT_54673</name>
</gene>
<feature type="region of interest" description="Disordered" evidence="1">
    <location>
        <begin position="1"/>
        <end position="21"/>
    </location>
</feature>
<feature type="compositionally biased region" description="Low complexity" evidence="1">
    <location>
        <begin position="216"/>
        <end position="245"/>
    </location>
</feature>
<feature type="compositionally biased region" description="Basic residues" evidence="1">
    <location>
        <begin position="174"/>
        <end position="183"/>
    </location>
</feature>
<dbReference type="OrthoDB" id="10658050at2759"/>
<feature type="region of interest" description="Disordered" evidence="1">
    <location>
        <begin position="509"/>
        <end position="535"/>
    </location>
</feature>
<dbReference type="RefSeq" id="XP_008045809.1">
    <property type="nucleotide sequence ID" value="XM_008047618.1"/>
</dbReference>
<keyword evidence="3" id="KW-1185">Reference proteome</keyword>
<dbReference type="AlphaFoldDB" id="R7S685"/>
<sequence>MSSAPFPPTLSNDQRREQLRSAVEVECGTAISSEATDEEVEAKAREALTRLDELVRLTERPATVRRLADALYRHFADFAAGMGDPPTEHAPDYPWIHQQFVRAWERATAPSSVLGSITAPVAPVVQAAPPPPAPAPTRVSARIRARSPAATDKASTKRPRRSATPDSAAPPAKQPRRGRRRQTARANTVASSSPSTPRPLPKNKGKHQEKGKAKASEPSGSESEGEGQPVASSSKRVSSSKAVPVEKTAGSRRPSKKTAAGEARGPRAHRSGLPLFSPPVYPRGARIPAKKMERCTGCRGHDPDGTPMKCIMREGLDRCDRCWYQRQSCNLVKAVKAAGDRASIQRVGYVDWYRENDFTYAAPPIAREVFEICHVRNAPYLIPSWVIDLLTEELGFPPTHPLPPLLSSESAHTTPEPIGSLAEEEEDAEGGAPADSESSDDDYVDEEPVPSADNEPLDADMADASFEDPTAAASCSFADATATAPDRSVSPAFQDSGFAIGLAGSPPLSKQAPAANGAVPDLPSTSVAPLGEMSGRDLGTHKRLKAVRAIYLSPLYRDFAKHFPLLLPQGFEPLQEPSDDTPADGPFVPSPSAEDPRPYWPITEASFLGYVDYEVECFRREFTRGFRQSLSDERVNPQSMLPGLSKDEAVAFRALLQTQILFKARAEVYGAMTAGATAGLAGFLQQSRSFLDQAIVRSDAGLAALTRDATANAASSAGPSTFREAPSPVPLVETALAANTESVARTFSA</sequence>
<feature type="region of interest" description="Disordered" evidence="1">
    <location>
        <begin position="401"/>
        <end position="460"/>
    </location>
</feature>
<accession>R7S685</accession>
<dbReference type="OMA" id="VCNIRER"/>
<protein>
    <submittedName>
        <fullName evidence="2">Uncharacterized protein</fullName>
    </submittedName>
</protein>
<reference evidence="3" key="1">
    <citation type="journal article" date="2012" name="Science">
        <title>The Paleozoic origin of enzymatic lignin decomposition reconstructed from 31 fungal genomes.</title>
        <authorList>
            <person name="Floudas D."/>
            <person name="Binder M."/>
            <person name="Riley R."/>
            <person name="Barry K."/>
            <person name="Blanchette R.A."/>
            <person name="Henrissat B."/>
            <person name="Martinez A.T."/>
            <person name="Otillar R."/>
            <person name="Spatafora J.W."/>
            <person name="Yadav J.S."/>
            <person name="Aerts A."/>
            <person name="Benoit I."/>
            <person name="Boyd A."/>
            <person name="Carlson A."/>
            <person name="Copeland A."/>
            <person name="Coutinho P.M."/>
            <person name="de Vries R.P."/>
            <person name="Ferreira P."/>
            <person name="Findley K."/>
            <person name="Foster B."/>
            <person name="Gaskell J."/>
            <person name="Glotzer D."/>
            <person name="Gorecki P."/>
            <person name="Heitman J."/>
            <person name="Hesse C."/>
            <person name="Hori C."/>
            <person name="Igarashi K."/>
            <person name="Jurgens J.A."/>
            <person name="Kallen N."/>
            <person name="Kersten P."/>
            <person name="Kohler A."/>
            <person name="Kuees U."/>
            <person name="Kumar T.K.A."/>
            <person name="Kuo A."/>
            <person name="LaButti K."/>
            <person name="Larrondo L.F."/>
            <person name="Lindquist E."/>
            <person name="Ling A."/>
            <person name="Lombard V."/>
            <person name="Lucas S."/>
            <person name="Lundell T."/>
            <person name="Martin R."/>
            <person name="McLaughlin D.J."/>
            <person name="Morgenstern I."/>
            <person name="Morin E."/>
            <person name="Murat C."/>
            <person name="Nagy L.G."/>
            <person name="Nolan M."/>
            <person name="Ohm R.A."/>
            <person name="Patyshakuliyeva A."/>
            <person name="Rokas A."/>
            <person name="Ruiz-Duenas F.J."/>
            <person name="Sabat G."/>
            <person name="Salamov A."/>
            <person name="Samejima M."/>
            <person name="Schmutz J."/>
            <person name="Slot J.C."/>
            <person name="St John F."/>
            <person name="Stenlid J."/>
            <person name="Sun H."/>
            <person name="Sun S."/>
            <person name="Syed K."/>
            <person name="Tsang A."/>
            <person name="Wiebenga A."/>
            <person name="Young D."/>
            <person name="Pisabarro A."/>
            <person name="Eastwood D.C."/>
            <person name="Martin F."/>
            <person name="Cullen D."/>
            <person name="Grigoriev I.V."/>
            <person name="Hibbett D.S."/>
        </authorList>
    </citation>
    <scope>NUCLEOTIDE SEQUENCE [LARGE SCALE GENOMIC DNA]</scope>
    <source>
        <strain evidence="3">FP-101664</strain>
    </source>
</reference>
<dbReference type="Proteomes" id="UP000054317">
    <property type="component" value="Unassembled WGS sequence"/>
</dbReference>
<evidence type="ECO:0000256" key="1">
    <source>
        <dbReference type="SAM" id="MobiDB-lite"/>
    </source>
</evidence>
<proteinExistence type="predicted"/>
<name>R7S685_TRAVS</name>
<dbReference type="KEGG" id="tvs:TRAVEDRAFT_54673"/>